<keyword evidence="1" id="KW-0479">Metal-binding</keyword>
<dbReference type="Gene3D" id="2.120.10.30">
    <property type="entry name" value="TolB, C-terminal domain"/>
    <property type="match status" value="1"/>
</dbReference>
<feature type="domain" description="B box-type" evidence="3">
    <location>
        <begin position="3"/>
        <end position="53"/>
    </location>
</feature>
<name>A0A8B6D027_MYTGA</name>
<dbReference type="Gene3D" id="3.30.160.60">
    <property type="entry name" value="Classic Zinc Finger"/>
    <property type="match status" value="1"/>
</dbReference>
<keyword evidence="1" id="KW-0862">Zinc</keyword>
<dbReference type="GO" id="GO:0005654">
    <property type="term" value="C:nucleoplasm"/>
    <property type="evidence" value="ECO:0007669"/>
    <property type="project" value="TreeGrafter"/>
</dbReference>
<keyword evidence="4" id="KW-0808">Transferase</keyword>
<dbReference type="CDD" id="cd19757">
    <property type="entry name" value="Bbox1"/>
    <property type="match status" value="1"/>
</dbReference>
<dbReference type="PROSITE" id="PS50119">
    <property type="entry name" value="ZF_BBOX"/>
    <property type="match status" value="2"/>
</dbReference>
<dbReference type="OrthoDB" id="6132488at2759"/>
<evidence type="ECO:0000313" key="5">
    <source>
        <dbReference type="Proteomes" id="UP000596742"/>
    </source>
</evidence>
<feature type="domain" description="B box-type" evidence="3">
    <location>
        <begin position="63"/>
        <end position="105"/>
    </location>
</feature>
<protein>
    <submittedName>
        <fullName evidence="4">Tripartite motif-containing protein 33</fullName>
        <ecNumber evidence="4">2.3.2.27</ecNumber>
    </submittedName>
</protein>
<keyword evidence="5" id="KW-1185">Reference proteome</keyword>
<dbReference type="GO" id="GO:0008270">
    <property type="term" value="F:zinc ion binding"/>
    <property type="evidence" value="ECO:0007669"/>
    <property type="project" value="UniProtKB-KW"/>
</dbReference>
<dbReference type="EC" id="2.3.2.27" evidence="4"/>
<dbReference type="PANTHER" id="PTHR25462">
    <property type="entry name" value="BONUS, ISOFORM C-RELATED"/>
    <property type="match status" value="1"/>
</dbReference>
<keyword evidence="1" id="KW-0863">Zinc-finger</keyword>
<dbReference type="EMBL" id="UYJE01002585">
    <property type="protein sequence ID" value="VDI12129.1"/>
    <property type="molecule type" value="Genomic_DNA"/>
</dbReference>
<evidence type="ECO:0000313" key="4">
    <source>
        <dbReference type="EMBL" id="VDI12129.1"/>
    </source>
</evidence>
<evidence type="ECO:0000256" key="1">
    <source>
        <dbReference type="PROSITE-ProRule" id="PRU00024"/>
    </source>
</evidence>
<dbReference type="PANTHER" id="PTHR25462:SF305">
    <property type="entry name" value="RING-TYPE DOMAIN-CONTAINING PROTEIN"/>
    <property type="match status" value="1"/>
</dbReference>
<comment type="caution">
    <text evidence="4">The sequence shown here is derived from an EMBL/GenBank/DDBJ whole genome shotgun (WGS) entry which is preliminary data.</text>
</comment>
<dbReference type="GO" id="GO:0061630">
    <property type="term" value="F:ubiquitin protein ligase activity"/>
    <property type="evidence" value="ECO:0007669"/>
    <property type="project" value="UniProtKB-EC"/>
</dbReference>
<accession>A0A8B6D027</accession>
<dbReference type="SUPFAM" id="SSF57845">
    <property type="entry name" value="B-box zinc-binding domain"/>
    <property type="match status" value="1"/>
</dbReference>
<dbReference type="InterPro" id="IPR047153">
    <property type="entry name" value="TRIM45/56/19-like"/>
</dbReference>
<keyword evidence="2" id="KW-0175">Coiled coil</keyword>
<dbReference type="AlphaFoldDB" id="A0A8B6D027"/>
<dbReference type="CDD" id="cd19756">
    <property type="entry name" value="Bbox2"/>
    <property type="match status" value="1"/>
</dbReference>
<feature type="coiled-coil region" evidence="2">
    <location>
        <begin position="165"/>
        <end position="217"/>
    </location>
</feature>
<dbReference type="Proteomes" id="UP000596742">
    <property type="component" value="Unassembled WGS sequence"/>
</dbReference>
<dbReference type="InterPro" id="IPR000315">
    <property type="entry name" value="Znf_B-box"/>
</dbReference>
<evidence type="ECO:0000256" key="2">
    <source>
        <dbReference type="SAM" id="Coils"/>
    </source>
</evidence>
<sequence length="552" mass="62251">MMDSSSYCDPCSGEGKSLPAKQFCSDCDECLCKDCVEYHQKFKATKSHHLIDLTSILQSKIPTTKKLCEVHPDIPLDFYCTHHDVVCCRACIPSDHQSCKDVLPLEVASKHIKSSSLLEDTLKEWQNIGKTLDYLKQDRKNNVDELEKVESSILVDISTWKTDLIKKINTLEEKLKSDIAKAKKKNIDQLRKDNTEISELNDVVQEKTQELEFLKDHGSNNQLYLTIREQGKGVQNIVKRVQEMALSYKKAVLKFEKVGDIDIKSIGSILEAKESCQVKHCQVKLQQAQFQPGRVTLTTFTKEIQEQVNEGHKIVITDIAVSTDNKVFLSNFISAGAIYVYSINGHKLVYNTIRECPRHPYGISILTGTDIAIVTLPYESYLQYINTKSLKLDKIVEVGTGCYGITTTGNYIAVGKRTEIKILQRNGEIMKTVLLSNTPLSLICSLIYNHHDSNIIYRNNTEVHCIQLDGTALYKFKVSGESGIAVDFQGNVYASEHHKSEIQRLLPDGRFRDVVLTGNDGIAKPYAITFNESYTKFIVANTTGLVQIYNCK</sequence>
<dbReference type="InterPro" id="IPR011042">
    <property type="entry name" value="6-blade_b-propeller_TolB-like"/>
</dbReference>
<evidence type="ECO:0000259" key="3">
    <source>
        <dbReference type="PROSITE" id="PS50119"/>
    </source>
</evidence>
<reference evidence="4" key="1">
    <citation type="submission" date="2018-11" db="EMBL/GenBank/DDBJ databases">
        <authorList>
            <person name="Alioto T."/>
            <person name="Alioto T."/>
        </authorList>
    </citation>
    <scope>NUCLEOTIDE SEQUENCE</scope>
</reference>
<organism evidence="4 5">
    <name type="scientific">Mytilus galloprovincialis</name>
    <name type="common">Mediterranean mussel</name>
    <dbReference type="NCBI Taxonomy" id="29158"/>
    <lineage>
        <taxon>Eukaryota</taxon>
        <taxon>Metazoa</taxon>
        <taxon>Spiralia</taxon>
        <taxon>Lophotrochozoa</taxon>
        <taxon>Mollusca</taxon>
        <taxon>Bivalvia</taxon>
        <taxon>Autobranchia</taxon>
        <taxon>Pteriomorphia</taxon>
        <taxon>Mytilida</taxon>
        <taxon>Mytiloidea</taxon>
        <taxon>Mytilidae</taxon>
        <taxon>Mytilinae</taxon>
        <taxon>Mytilus</taxon>
    </lineage>
</organism>
<proteinExistence type="predicted"/>
<keyword evidence="4" id="KW-0012">Acyltransferase</keyword>
<gene>
    <name evidence="4" type="ORF">MGAL_10B086476</name>
</gene>
<dbReference type="SUPFAM" id="SSF101898">
    <property type="entry name" value="NHL repeat"/>
    <property type="match status" value="1"/>
</dbReference>